<dbReference type="Proteomes" id="UP000236721">
    <property type="component" value="Unassembled WGS sequence"/>
</dbReference>
<keyword evidence="2" id="KW-0378">Hydrolase</keyword>
<dbReference type="Gene3D" id="3.30.1380.10">
    <property type="match status" value="1"/>
</dbReference>
<keyword evidence="3" id="KW-1185">Reference proteome</keyword>
<name>A0A1H6BLR8_9VIBR</name>
<dbReference type="EMBL" id="FNVG01000023">
    <property type="protein sequence ID" value="SEG61658.1"/>
    <property type="molecule type" value="Genomic_DNA"/>
</dbReference>
<dbReference type="PANTHER" id="PTHR34385:SF1">
    <property type="entry name" value="PEPTIDOGLYCAN L-ALANYL-D-GLUTAMATE ENDOPEPTIDASE CWLK"/>
    <property type="match status" value="1"/>
</dbReference>
<keyword evidence="2" id="KW-0121">Carboxypeptidase</keyword>
<accession>A0A1H6BLR8</accession>
<dbReference type="SUPFAM" id="SSF55166">
    <property type="entry name" value="Hedgehog/DD-peptidase"/>
    <property type="match status" value="1"/>
</dbReference>
<dbReference type="Pfam" id="PF02557">
    <property type="entry name" value="VanY"/>
    <property type="match status" value="1"/>
</dbReference>
<organism evidence="2 3">
    <name type="scientific">Vibrio hangzhouensis</name>
    <dbReference type="NCBI Taxonomy" id="462991"/>
    <lineage>
        <taxon>Bacteria</taxon>
        <taxon>Pseudomonadati</taxon>
        <taxon>Pseudomonadota</taxon>
        <taxon>Gammaproteobacteria</taxon>
        <taxon>Vibrionales</taxon>
        <taxon>Vibrionaceae</taxon>
        <taxon>Vibrio</taxon>
    </lineage>
</organism>
<keyword evidence="2" id="KW-0645">Protease</keyword>
<sequence length="224" mass="25539">MQDTRLVGMDTQELTELTVGNKRFLVHQALHDDLANLITAASAAGFSMHIASGYRSFDRQLAIWNSKMDGTKPILDSQSQPIDSHLLSDSEKVTAILRWSALPGASRHHWGTDFDVYAGNLLPEGTSLALEPWEYLDGHQAPFYRWLQQYAEQFGFFFPYQRDLGGVAFEPWHISHKQTAERCLRQLTPERLHNAIDQSEILGREAILSMLDTIYNQYVTNICR</sequence>
<dbReference type="RefSeq" id="WP_103881871.1">
    <property type="nucleotide sequence ID" value="NZ_FNVG01000023.1"/>
</dbReference>
<reference evidence="3" key="1">
    <citation type="submission" date="2016-10" db="EMBL/GenBank/DDBJ databases">
        <authorList>
            <person name="Varghese N."/>
            <person name="Submissions S."/>
        </authorList>
    </citation>
    <scope>NUCLEOTIDE SEQUENCE [LARGE SCALE GENOMIC DNA]</scope>
    <source>
        <strain evidence="3">CGMCC 1.7062</strain>
    </source>
</reference>
<gene>
    <name evidence="2" type="ORF">SAMN04488244_12363</name>
</gene>
<dbReference type="GO" id="GO:0006508">
    <property type="term" value="P:proteolysis"/>
    <property type="evidence" value="ECO:0007669"/>
    <property type="project" value="InterPro"/>
</dbReference>
<dbReference type="PANTHER" id="PTHR34385">
    <property type="entry name" value="D-ALANYL-D-ALANINE CARBOXYPEPTIDASE"/>
    <property type="match status" value="1"/>
</dbReference>
<dbReference type="InterPro" id="IPR009045">
    <property type="entry name" value="Zn_M74/Hedgehog-like"/>
</dbReference>
<dbReference type="CDD" id="cd14847">
    <property type="entry name" value="DD-carboxypeptidase_like"/>
    <property type="match status" value="1"/>
</dbReference>
<evidence type="ECO:0000259" key="1">
    <source>
        <dbReference type="Pfam" id="PF02557"/>
    </source>
</evidence>
<dbReference type="InterPro" id="IPR052179">
    <property type="entry name" value="DD-CPase-like"/>
</dbReference>
<dbReference type="OrthoDB" id="9792074at2"/>
<evidence type="ECO:0000313" key="2">
    <source>
        <dbReference type="EMBL" id="SEG61658.1"/>
    </source>
</evidence>
<dbReference type="AlphaFoldDB" id="A0A1H6BLR8"/>
<proteinExistence type="predicted"/>
<dbReference type="GO" id="GO:0004180">
    <property type="term" value="F:carboxypeptidase activity"/>
    <property type="evidence" value="ECO:0007669"/>
    <property type="project" value="UniProtKB-KW"/>
</dbReference>
<dbReference type="InterPro" id="IPR003709">
    <property type="entry name" value="VanY-like_core_dom"/>
</dbReference>
<protein>
    <submittedName>
        <fullName evidence="2">LD-carboxypeptidase LdcB, LAS superfamily</fullName>
    </submittedName>
</protein>
<feature type="domain" description="D-alanyl-D-alanine carboxypeptidase-like core" evidence="1">
    <location>
        <begin position="26"/>
        <end position="176"/>
    </location>
</feature>
<evidence type="ECO:0000313" key="3">
    <source>
        <dbReference type="Proteomes" id="UP000236721"/>
    </source>
</evidence>